<comment type="caution">
    <text evidence="1">The sequence shown here is derived from an EMBL/GenBank/DDBJ whole genome shotgun (WGS) entry which is preliminary data.</text>
</comment>
<gene>
    <name evidence="1" type="ORF">FAZ21_12875</name>
</gene>
<organism evidence="1 2">
    <name type="scientific">Chitiniphilus eburneus</name>
    <dbReference type="NCBI Taxonomy" id="2571148"/>
    <lineage>
        <taxon>Bacteria</taxon>
        <taxon>Pseudomonadati</taxon>
        <taxon>Pseudomonadota</taxon>
        <taxon>Betaproteobacteria</taxon>
        <taxon>Neisseriales</taxon>
        <taxon>Chitinibacteraceae</taxon>
        <taxon>Chitiniphilus</taxon>
    </lineage>
</organism>
<dbReference type="Proteomes" id="UP000310016">
    <property type="component" value="Unassembled WGS sequence"/>
</dbReference>
<name>A0A4V5MQI7_9NEIS</name>
<dbReference type="RefSeq" id="WP_136773846.1">
    <property type="nucleotide sequence ID" value="NZ_CP156074.1"/>
</dbReference>
<keyword evidence="2" id="KW-1185">Reference proteome</keyword>
<dbReference type="AlphaFoldDB" id="A0A4V5MQI7"/>
<evidence type="ECO:0000313" key="1">
    <source>
        <dbReference type="EMBL" id="TJZ72018.1"/>
    </source>
</evidence>
<reference evidence="1 2" key="1">
    <citation type="submission" date="2019-04" db="EMBL/GenBank/DDBJ databases">
        <title>Chitiniphilus eburnea sp. nov., a novel chitinolytic bacterium isolated from aquaculture sludge.</title>
        <authorList>
            <person name="Sheng M."/>
        </authorList>
    </citation>
    <scope>NUCLEOTIDE SEQUENCE [LARGE SCALE GENOMIC DNA]</scope>
    <source>
        <strain evidence="1 2">HX-2-15</strain>
    </source>
</reference>
<accession>A0A4V5MQI7</accession>
<evidence type="ECO:0000313" key="2">
    <source>
        <dbReference type="Proteomes" id="UP000310016"/>
    </source>
</evidence>
<sequence length="145" mass="16267">MIDFSVKNGSKRTGGLVMEILVDGSSSELAGSSIFIEEEAFGFLEGVLAKSWPSYTKYGHWGRTTVPMDVWLGIVDEWDALSVKLMKMESHDENVGLSFLFDETKIDFEENFICYRSGIAKMIREIKVWSEEVACSFDCVTVVGI</sequence>
<protein>
    <submittedName>
        <fullName evidence="1">Uncharacterized protein</fullName>
    </submittedName>
</protein>
<dbReference type="OrthoDB" id="9015169at2"/>
<proteinExistence type="predicted"/>
<dbReference type="EMBL" id="SUMF01000015">
    <property type="protein sequence ID" value="TJZ72018.1"/>
    <property type="molecule type" value="Genomic_DNA"/>
</dbReference>